<protein>
    <submittedName>
        <fullName evidence="6">LAME_0H09868g1_1</fullName>
    </submittedName>
</protein>
<dbReference type="OrthoDB" id="18781at2759"/>
<evidence type="ECO:0000313" key="6">
    <source>
        <dbReference type="EMBL" id="SCV03369.1"/>
    </source>
</evidence>
<dbReference type="FunFam" id="3.40.50.300:FF:001137">
    <property type="entry name" value="DEAD/DEAH box helicase"/>
    <property type="match status" value="1"/>
</dbReference>
<keyword evidence="2" id="KW-0067">ATP-binding</keyword>
<feature type="compositionally biased region" description="Basic and acidic residues" evidence="3">
    <location>
        <begin position="1085"/>
        <end position="1095"/>
    </location>
</feature>
<dbReference type="GO" id="GO:0036297">
    <property type="term" value="P:interstrand cross-link repair"/>
    <property type="evidence" value="ECO:0007669"/>
    <property type="project" value="TreeGrafter"/>
</dbReference>
<dbReference type="GO" id="GO:0005524">
    <property type="term" value="F:ATP binding"/>
    <property type="evidence" value="ECO:0007669"/>
    <property type="project" value="UniProtKB-KW"/>
</dbReference>
<gene>
    <name evidence="6" type="ORF">LAME_0H09868G</name>
</gene>
<dbReference type="Pfam" id="PF09369">
    <property type="entry name" value="MZB"/>
    <property type="match status" value="1"/>
</dbReference>
<organism evidence="6 7">
    <name type="scientific">Lachancea meyersii CBS 8951</name>
    <dbReference type="NCBI Taxonomy" id="1266667"/>
    <lineage>
        <taxon>Eukaryota</taxon>
        <taxon>Fungi</taxon>
        <taxon>Dikarya</taxon>
        <taxon>Ascomycota</taxon>
        <taxon>Saccharomycotina</taxon>
        <taxon>Saccharomycetes</taxon>
        <taxon>Saccharomycetales</taxon>
        <taxon>Saccharomycetaceae</taxon>
        <taxon>Lachancea</taxon>
    </lineage>
</organism>
<feature type="domain" description="Helicase ATP-binding" evidence="4">
    <location>
        <begin position="301"/>
        <end position="485"/>
    </location>
</feature>
<dbReference type="PANTHER" id="PTHR47957">
    <property type="entry name" value="ATP-DEPENDENT HELICASE HRQ1"/>
    <property type="match status" value="1"/>
</dbReference>
<dbReference type="PROSITE" id="PS51192">
    <property type="entry name" value="HELICASE_ATP_BIND_1"/>
    <property type="match status" value="1"/>
</dbReference>
<dbReference type="PANTHER" id="PTHR47957:SF3">
    <property type="entry name" value="ATP-DEPENDENT HELICASE HRQ1"/>
    <property type="match status" value="1"/>
</dbReference>
<dbReference type="SUPFAM" id="SSF52540">
    <property type="entry name" value="P-loop containing nucleoside triphosphate hydrolases"/>
    <property type="match status" value="1"/>
</dbReference>
<dbReference type="InterPro" id="IPR055227">
    <property type="entry name" value="HRQ1_WHD"/>
</dbReference>
<evidence type="ECO:0000259" key="4">
    <source>
        <dbReference type="PROSITE" id="PS51192"/>
    </source>
</evidence>
<dbReference type="InterPro" id="IPR001650">
    <property type="entry name" value="Helicase_C-like"/>
</dbReference>
<proteinExistence type="predicted"/>
<feature type="region of interest" description="Disordered" evidence="3">
    <location>
        <begin position="1065"/>
        <end position="1101"/>
    </location>
</feature>
<evidence type="ECO:0000313" key="7">
    <source>
        <dbReference type="Proteomes" id="UP000191144"/>
    </source>
</evidence>
<sequence>MDPKPQNAQEPGYETSKWDQDTRCKELRKIFFRLNTFYTFLMSRKHVISTFETLRKPIEKDIRRVLEPLDLAKIAFLLPRDVVFKYVDANQFHTETKEFDFNNGGYQQKSSDIFELRPENNELEDSRDDQILVFEFVDGDMSRKLSRREFKTQVKMPEFSPDAMRKMIARRNTIFKTSLAKFLRQKKHKDSDPWTILESEASAIVPQKKEFVDPIEAMIKAREAEDGSQVLVDAENNSTRLTMPILLKKLEMSELYNNQIVSHMVLEERCAQFNELNFELASEALNAFEHKTFYSHQAQALNAIHAGENVIITTSTSSGKSLIYQLSAIDQLLKDPQATFMYVFPTKALAQDQKRAFQVLLTRIPQLSHVIVDNYDGDTEENKRGYIRKNARVIFTNPDMIHVSVLPNHPNWRHFLMHLKLVVVDELHMYKGLFGSHVALVLRRLVRLVNGFYNNMDVKFISCSATLKRPVEHMRGIFGTEQVTLIDNDGSPRGEKHLVVWNPPVLAQHVRRRENFIHESAKILVQLVLENVRTIAFCYVRRVCELLMKEVRTIFQEMNRTDLLNEVMSYRGGYSPSDRRKIEQEMFHGNLRAVISTNALELGIDIGGLDAVLMCGFPLSLANFHQQSGRAGRRNRDSLTLVVAGDSPVDQHYVAHSELLKDGGKESFQELVLDFENVLILEGHIQCAAFELPINVERDQAYFDRQILTKTCQERLHHDANGYHTHNRFLPWPAKLVSLRGSEEDQFAVVDITNGRNIVIEEVEASRTSFTLYDGGIFVHQGYPYLVKEFNPDEHYAKVQRVDVEWTTNQRDFTDVDPKEIELLRSLEESDVPVFFGKIVTTIVVFGFFKMDKYKRIIDAVETYNPPVIIQSKGLWIDIPSVALDLCKQKSLNIAGGIHAAQHAIMGLLPAFIVAGVDEIQTECKAPEKEFAERQTQRKRPARLIFYDSKGGKHGSGLSIKAFEHIDVILEGALKRVEECPCENGCPDCVAAAFCKENSLVLSKPASLIILHCILGHTPSTFIDSIKEGPEPNLPDIKIETIVPASGHVKFSQDLQIIDVRSASKKLKAPSKEKDEENASTEVNGEDHASTKVKEEDQEIG</sequence>
<dbReference type="Pfam" id="PF22982">
    <property type="entry name" value="WHD_HRQ1"/>
    <property type="match status" value="1"/>
</dbReference>
<dbReference type="Proteomes" id="UP000191144">
    <property type="component" value="Chromosome H"/>
</dbReference>
<dbReference type="InterPro" id="IPR018247">
    <property type="entry name" value="EF_Hand_1_Ca_BS"/>
</dbReference>
<dbReference type="AlphaFoldDB" id="A0A1G4KFU4"/>
<accession>A0A1G4KFU4</accession>
<dbReference type="GO" id="GO:0043138">
    <property type="term" value="F:3'-5' DNA helicase activity"/>
    <property type="evidence" value="ECO:0007669"/>
    <property type="project" value="TreeGrafter"/>
</dbReference>
<evidence type="ECO:0000256" key="2">
    <source>
        <dbReference type="ARBA" id="ARBA00022840"/>
    </source>
</evidence>
<dbReference type="Gene3D" id="3.40.50.300">
    <property type="entry name" value="P-loop containing nucleotide triphosphate hydrolases"/>
    <property type="match status" value="2"/>
</dbReference>
<dbReference type="GO" id="GO:0006289">
    <property type="term" value="P:nucleotide-excision repair"/>
    <property type="evidence" value="ECO:0007669"/>
    <property type="project" value="TreeGrafter"/>
</dbReference>
<keyword evidence="7" id="KW-1185">Reference proteome</keyword>
<dbReference type="InterPro" id="IPR018973">
    <property type="entry name" value="MZB"/>
</dbReference>
<feature type="domain" description="Helicase C-terminal" evidence="5">
    <location>
        <begin position="524"/>
        <end position="679"/>
    </location>
</feature>
<dbReference type="PROSITE" id="PS00018">
    <property type="entry name" value="EF_HAND_1"/>
    <property type="match status" value="1"/>
</dbReference>
<evidence type="ECO:0000256" key="1">
    <source>
        <dbReference type="ARBA" id="ARBA00022741"/>
    </source>
</evidence>
<dbReference type="SMART" id="SM00490">
    <property type="entry name" value="HELICc"/>
    <property type="match status" value="1"/>
</dbReference>
<evidence type="ECO:0000256" key="3">
    <source>
        <dbReference type="SAM" id="MobiDB-lite"/>
    </source>
</evidence>
<dbReference type="SMART" id="SM00487">
    <property type="entry name" value="DEXDc"/>
    <property type="match status" value="1"/>
</dbReference>
<keyword evidence="1" id="KW-0547">Nucleotide-binding</keyword>
<dbReference type="Pfam" id="PF00271">
    <property type="entry name" value="Helicase_C"/>
    <property type="match status" value="1"/>
</dbReference>
<dbReference type="InterPro" id="IPR014001">
    <property type="entry name" value="Helicase_ATP-bd"/>
</dbReference>
<evidence type="ECO:0000259" key="5">
    <source>
        <dbReference type="PROSITE" id="PS51194"/>
    </source>
</evidence>
<name>A0A1G4KFU4_9SACH</name>
<dbReference type="PROSITE" id="PS51194">
    <property type="entry name" value="HELICASE_CTER"/>
    <property type="match status" value="1"/>
</dbReference>
<dbReference type="CDD" id="cd17923">
    <property type="entry name" value="DEXHc_Hrq1-like"/>
    <property type="match status" value="1"/>
</dbReference>
<dbReference type="Pfam" id="PF00270">
    <property type="entry name" value="DEAD"/>
    <property type="match status" value="1"/>
</dbReference>
<dbReference type="CDD" id="cd18797">
    <property type="entry name" value="SF2_C_Hrq"/>
    <property type="match status" value="1"/>
</dbReference>
<dbReference type="InterPro" id="IPR027417">
    <property type="entry name" value="P-loop_NTPase"/>
</dbReference>
<dbReference type="InterPro" id="IPR011545">
    <property type="entry name" value="DEAD/DEAH_box_helicase_dom"/>
</dbReference>
<reference evidence="7" key="1">
    <citation type="submission" date="2016-03" db="EMBL/GenBank/DDBJ databases">
        <authorList>
            <person name="Devillers Hugo."/>
        </authorList>
    </citation>
    <scope>NUCLEOTIDE SEQUENCE [LARGE SCALE GENOMIC DNA]</scope>
</reference>
<dbReference type="GO" id="GO:0003676">
    <property type="term" value="F:nucleic acid binding"/>
    <property type="evidence" value="ECO:0007669"/>
    <property type="project" value="InterPro"/>
</dbReference>
<dbReference type="EMBL" id="LT598480">
    <property type="protein sequence ID" value="SCV03369.1"/>
    <property type="molecule type" value="Genomic_DNA"/>
</dbReference>
<dbReference type="GO" id="GO:0005634">
    <property type="term" value="C:nucleus"/>
    <property type="evidence" value="ECO:0007669"/>
    <property type="project" value="TreeGrafter"/>
</dbReference>